<dbReference type="PANTHER" id="PTHR42759:SF5">
    <property type="entry name" value="METHANOL DEHYDROGENASE REGULATOR"/>
    <property type="match status" value="1"/>
</dbReference>
<dbReference type="InterPro" id="IPR011703">
    <property type="entry name" value="ATPase_AAA-3"/>
</dbReference>
<proteinExistence type="predicted"/>
<dbReference type="InterPro" id="IPR027417">
    <property type="entry name" value="P-loop_NTPase"/>
</dbReference>
<dbReference type="Pfam" id="PF07726">
    <property type="entry name" value="AAA_3"/>
    <property type="match status" value="1"/>
</dbReference>
<evidence type="ECO:0000313" key="3">
    <source>
        <dbReference type="Proteomes" id="UP000243376"/>
    </source>
</evidence>
<comment type="caution">
    <text evidence="2">The sequence shown here is derived from an EMBL/GenBank/DDBJ whole genome shotgun (WGS) entry which is preliminary data.</text>
</comment>
<feature type="non-terminal residue" evidence="2">
    <location>
        <position position="90"/>
    </location>
</feature>
<name>A0A2J6WWS1_9CHLR</name>
<dbReference type="AlphaFoldDB" id="A0A2J6WWS1"/>
<dbReference type="PANTHER" id="PTHR42759">
    <property type="entry name" value="MOXR FAMILY PROTEIN"/>
    <property type="match status" value="1"/>
</dbReference>
<dbReference type="GO" id="GO:0016887">
    <property type="term" value="F:ATP hydrolysis activity"/>
    <property type="evidence" value="ECO:0007669"/>
    <property type="project" value="InterPro"/>
</dbReference>
<dbReference type="Gene3D" id="3.40.50.300">
    <property type="entry name" value="P-loop containing nucleotide triphosphate hydrolases"/>
    <property type="match status" value="1"/>
</dbReference>
<dbReference type="GO" id="GO:0005524">
    <property type="term" value="F:ATP binding"/>
    <property type="evidence" value="ECO:0007669"/>
    <property type="project" value="InterPro"/>
</dbReference>
<dbReference type="InterPro" id="IPR050764">
    <property type="entry name" value="CbbQ/NirQ/NorQ/GpvN"/>
</dbReference>
<sequence>MTLPSTSTDVRALAEFAGRGRANVARVIVGKGEAIDLLLIALLCGGHVLIEDVPGVGKTMLARALALSLGLSFRRVQCTPDLLPNDLAGG</sequence>
<feature type="domain" description="ATPase AAA-3" evidence="1">
    <location>
        <begin position="47"/>
        <end position="89"/>
    </location>
</feature>
<organism evidence="2 3">
    <name type="scientific">Chloroflexus aggregans</name>
    <dbReference type="NCBI Taxonomy" id="152260"/>
    <lineage>
        <taxon>Bacteria</taxon>
        <taxon>Bacillati</taxon>
        <taxon>Chloroflexota</taxon>
        <taxon>Chloroflexia</taxon>
        <taxon>Chloroflexales</taxon>
        <taxon>Chloroflexineae</taxon>
        <taxon>Chloroflexaceae</taxon>
        <taxon>Chloroflexus</taxon>
    </lineage>
</organism>
<protein>
    <submittedName>
        <fullName evidence="2">AAA family ATPase</fullName>
    </submittedName>
</protein>
<accession>A0A2J6WWS1</accession>
<gene>
    <name evidence="2" type="ORF">C0184_13850</name>
</gene>
<dbReference type="Proteomes" id="UP000243376">
    <property type="component" value="Unassembled WGS sequence"/>
</dbReference>
<reference evidence="2 3" key="1">
    <citation type="submission" date="2018-01" db="EMBL/GenBank/DDBJ databases">
        <title>Metagenomic assembled genomes from two thermal pools in the Uzon Caldera, Kamchatka, Russia.</title>
        <authorList>
            <person name="Wilkins L."/>
            <person name="Ettinger C."/>
        </authorList>
    </citation>
    <scope>NUCLEOTIDE SEQUENCE [LARGE SCALE GENOMIC DNA]</scope>
    <source>
        <strain evidence="2">ZAV-02</strain>
    </source>
</reference>
<evidence type="ECO:0000259" key="1">
    <source>
        <dbReference type="Pfam" id="PF07726"/>
    </source>
</evidence>
<dbReference type="SUPFAM" id="SSF52540">
    <property type="entry name" value="P-loop containing nucleoside triphosphate hydrolases"/>
    <property type="match status" value="1"/>
</dbReference>
<dbReference type="EMBL" id="PNIQ01000932">
    <property type="protein sequence ID" value="PMP75546.1"/>
    <property type="molecule type" value="Genomic_DNA"/>
</dbReference>
<evidence type="ECO:0000313" key="2">
    <source>
        <dbReference type="EMBL" id="PMP75546.1"/>
    </source>
</evidence>